<feature type="transmembrane region" description="Helical" evidence="5">
    <location>
        <begin position="251"/>
        <end position="270"/>
    </location>
</feature>
<dbReference type="PANTHER" id="PTHR23112">
    <property type="entry name" value="G PROTEIN-COUPLED RECEPTOR 157-RELATED"/>
    <property type="match status" value="1"/>
</dbReference>
<accession>A0A137PFC5</accession>
<sequence>MNTNDLVNLVIQPIGLACAILVLFSIIGLGIINKRIASSLTVRLIAAIAFADILAHIGEIYASANEWLEPGSQLCAVVNGFRIFSRTFYCFTNIAICFHLYRSLVLFKKSTWRIELCIWIFTAIMVTIFTVIYGYLGAYTGKLNKFVCFPGADDLTLNKVYRLMLGFTDLLTAIIGITTTVVCHRNLNKYINVFSATLAEQGDSQDLLIKERRKMAFRTFLYPLAAFITLPFEAIFLIFAAFGTFLIQLTIIKNLTLGISGLLTGIAFAIDPSTHSAFKSAYHQFKNRNHLKKEANDHQFKNPNDIPLEPTQ</sequence>
<feature type="transmembrane region" description="Helical" evidence="5">
    <location>
        <begin position="163"/>
        <end position="183"/>
    </location>
</feature>
<comment type="subcellular location">
    <subcellularLocation>
        <location evidence="1">Membrane</location>
        <topology evidence="1">Multi-pass membrane protein</topology>
    </subcellularLocation>
</comment>
<feature type="transmembrane region" description="Helical" evidence="5">
    <location>
        <begin position="83"/>
        <end position="104"/>
    </location>
</feature>
<evidence type="ECO:0000256" key="2">
    <source>
        <dbReference type="ARBA" id="ARBA00022692"/>
    </source>
</evidence>
<keyword evidence="4 5" id="KW-0472">Membrane</keyword>
<protein>
    <recommendedName>
        <fullName evidence="8">G-protein coupled receptors family 1 profile domain-containing protein</fullName>
    </recommendedName>
</protein>
<dbReference type="Gene3D" id="1.20.1070.10">
    <property type="entry name" value="Rhodopsin 7-helix transmembrane proteins"/>
    <property type="match status" value="1"/>
</dbReference>
<dbReference type="GO" id="GO:0004930">
    <property type="term" value="F:G protein-coupled receptor activity"/>
    <property type="evidence" value="ECO:0007669"/>
    <property type="project" value="TreeGrafter"/>
</dbReference>
<keyword evidence="7" id="KW-1185">Reference proteome</keyword>
<organism evidence="6 7">
    <name type="scientific">Conidiobolus coronatus (strain ATCC 28846 / CBS 209.66 / NRRL 28638)</name>
    <name type="common">Delacroixia coronata</name>
    <dbReference type="NCBI Taxonomy" id="796925"/>
    <lineage>
        <taxon>Eukaryota</taxon>
        <taxon>Fungi</taxon>
        <taxon>Fungi incertae sedis</taxon>
        <taxon>Zoopagomycota</taxon>
        <taxon>Entomophthoromycotina</taxon>
        <taxon>Entomophthoromycetes</taxon>
        <taxon>Entomophthorales</taxon>
        <taxon>Ancylistaceae</taxon>
        <taxon>Conidiobolus</taxon>
    </lineage>
</organism>
<dbReference type="SUPFAM" id="SSF81321">
    <property type="entry name" value="Family A G protein-coupled receptor-like"/>
    <property type="match status" value="1"/>
</dbReference>
<evidence type="ECO:0000256" key="3">
    <source>
        <dbReference type="ARBA" id="ARBA00022989"/>
    </source>
</evidence>
<proteinExistence type="predicted"/>
<evidence type="ECO:0000256" key="1">
    <source>
        <dbReference type="ARBA" id="ARBA00004141"/>
    </source>
</evidence>
<dbReference type="GO" id="GO:0005886">
    <property type="term" value="C:plasma membrane"/>
    <property type="evidence" value="ECO:0007669"/>
    <property type="project" value="TreeGrafter"/>
</dbReference>
<dbReference type="GO" id="GO:0007189">
    <property type="term" value="P:adenylate cyclase-activating G protein-coupled receptor signaling pathway"/>
    <property type="evidence" value="ECO:0007669"/>
    <property type="project" value="TreeGrafter"/>
</dbReference>
<evidence type="ECO:0008006" key="8">
    <source>
        <dbReference type="Google" id="ProtNLM"/>
    </source>
</evidence>
<dbReference type="EMBL" id="KQ964432">
    <property type="protein sequence ID" value="KXN73708.1"/>
    <property type="molecule type" value="Genomic_DNA"/>
</dbReference>
<dbReference type="AlphaFoldDB" id="A0A137PFC5"/>
<name>A0A137PFC5_CONC2</name>
<gene>
    <name evidence="6" type="ORF">CONCODRAFT_3266</name>
</gene>
<evidence type="ECO:0000313" key="6">
    <source>
        <dbReference type="EMBL" id="KXN73708.1"/>
    </source>
</evidence>
<evidence type="ECO:0000256" key="5">
    <source>
        <dbReference type="SAM" id="Phobius"/>
    </source>
</evidence>
<feature type="transmembrane region" description="Helical" evidence="5">
    <location>
        <begin position="6"/>
        <end position="32"/>
    </location>
</feature>
<keyword evidence="3 5" id="KW-1133">Transmembrane helix</keyword>
<feature type="transmembrane region" description="Helical" evidence="5">
    <location>
        <begin position="116"/>
        <end position="136"/>
    </location>
</feature>
<keyword evidence="2 5" id="KW-0812">Transmembrane</keyword>
<dbReference type="PANTHER" id="PTHR23112:SF0">
    <property type="entry name" value="TRANSMEMBRANE PROTEIN 116"/>
    <property type="match status" value="1"/>
</dbReference>
<reference evidence="6 7" key="1">
    <citation type="journal article" date="2015" name="Genome Biol. Evol.">
        <title>Phylogenomic analyses indicate that early fungi evolved digesting cell walls of algal ancestors of land plants.</title>
        <authorList>
            <person name="Chang Y."/>
            <person name="Wang S."/>
            <person name="Sekimoto S."/>
            <person name="Aerts A.L."/>
            <person name="Choi C."/>
            <person name="Clum A."/>
            <person name="LaButti K.M."/>
            <person name="Lindquist E.A."/>
            <person name="Yee Ngan C."/>
            <person name="Ohm R.A."/>
            <person name="Salamov A.A."/>
            <person name="Grigoriev I.V."/>
            <person name="Spatafora J.W."/>
            <person name="Berbee M.L."/>
        </authorList>
    </citation>
    <scope>NUCLEOTIDE SEQUENCE [LARGE SCALE GENOMIC DNA]</scope>
    <source>
        <strain evidence="6 7">NRRL 28638</strain>
    </source>
</reference>
<evidence type="ECO:0000313" key="7">
    <source>
        <dbReference type="Proteomes" id="UP000070444"/>
    </source>
</evidence>
<dbReference type="OrthoDB" id="2282627at2759"/>
<dbReference type="Proteomes" id="UP000070444">
    <property type="component" value="Unassembled WGS sequence"/>
</dbReference>
<feature type="transmembrane region" description="Helical" evidence="5">
    <location>
        <begin position="220"/>
        <end position="245"/>
    </location>
</feature>
<evidence type="ECO:0000256" key="4">
    <source>
        <dbReference type="ARBA" id="ARBA00023136"/>
    </source>
</evidence>
<feature type="transmembrane region" description="Helical" evidence="5">
    <location>
        <begin position="44"/>
        <end position="63"/>
    </location>
</feature>